<keyword evidence="9" id="KW-1185">Reference proteome</keyword>
<keyword evidence="6" id="KW-0472">Membrane</keyword>
<gene>
    <name evidence="8" type="ORF">LUZ61_016201</name>
</gene>
<dbReference type="InterPro" id="IPR008797">
    <property type="entry name" value="PSII_PsbQ"/>
</dbReference>
<dbReference type="AlphaFoldDB" id="A0AAD5Z521"/>
<protein>
    <recommendedName>
        <fullName evidence="10">Photosynthetic NDH subcomplex L 3</fullName>
    </recommendedName>
</protein>
<keyword evidence="5" id="KW-0793">Thylakoid</keyword>
<keyword evidence="2" id="KW-0150">Chloroplast</keyword>
<dbReference type="GO" id="GO:0009767">
    <property type="term" value="P:photosynthetic electron transport chain"/>
    <property type="evidence" value="ECO:0007669"/>
    <property type="project" value="TreeGrafter"/>
</dbReference>
<dbReference type="GO" id="GO:0005509">
    <property type="term" value="F:calcium ion binding"/>
    <property type="evidence" value="ECO:0007669"/>
    <property type="project" value="InterPro"/>
</dbReference>
<evidence type="ECO:0000256" key="1">
    <source>
        <dbReference type="ARBA" id="ARBA00004334"/>
    </source>
</evidence>
<evidence type="ECO:0000256" key="5">
    <source>
        <dbReference type="ARBA" id="ARBA00023078"/>
    </source>
</evidence>
<proteinExistence type="inferred from homology"/>
<comment type="similarity">
    <text evidence="7">Belongs to the PsbQ family.</text>
</comment>
<comment type="caution">
    <text evidence="8">The sequence shown here is derived from an EMBL/GenBank/DDBJ whole genome shotgun (WGS) entry which is preliminary data.</text>
</comment>
<dbReference type="PANTHER" id="PTHR33399:SF2">
    <property type="entry name" value="PHOTOSYNTHETIC NDH SUBUNIT OF LUMENAL LOCATION 3, CHLOROPLASTIC"/>
    <property type="match status" value="1"/>
</dbReference>
<dbReference type="GO" id="GO:0019898">
    <property type="term" value="C:extrinsic component of membrane"/>
    <property type="evidence" value="ECO:0007669"/>
    <property type="project" value="InterPro"/>
</dbReference>
<name>A0AAD5Z521_9POAL</name>
<dbReference type="InterPro" id="IPR054099">
    <property type="entry name" value="PSII_PsbQ_pln"/>
</dbReference>
<dbReference type="PANTHER" id="PTHR33399">
    <property type="entry name" value="OXYGEN-EVOLVING ENHANCER PROTEIN 3-1, CHLOROPLASTIC"/>
    <property type="match status" value="1"/>
</dbReference>
<evidence type="ECO:0000256" key="6">
    <source>
        <dbReference type="ARBA" id="ARBA00023136"/>
    </source>
</evidence>
<evidence type="ECO:0008006" key="10">
    <source>
        <dbReference type="Google" id="ProtNLM"/>
    </source>
</evidence>
<keyword evidence="4" id="KW-0809">Transit peptide</keyword>
<evidence type="ECO:0000256" key="2">
    <source>
        <dbReference type="ARBA" id="ARBA00022528"/>
    </source>
</evidence>
<keyword evidence="3" id="KW-0934">Plastid</keyword>
<dbReference type="SUPFAM" id="SSF101112">
    <property type="entry name" value="Oxygen-evolving enhancer protein 3"/>
    <property type="match status" value="1"/>
</dbReference>
<dbReference type="Pfam" id="PF05757">
    <property type="entry name" value="PsbQ"/>
    <property type="match status" value="1"/>
</dbReference>
<dbReference type="Proteomes" id="UP001210211">
    <property type="component" value="Unassembled WGS sequence"/>
</dbReference>
<accession>A0AAD5Z521</accession>
<evidence type="ECO:0000313" key="8">
    <source>
        <dbReference type="EMBL" id="KAJ3687037.1"/>
    </source>
</evidence>
<sequence>MVSSLSGMNAVASNFIQCKQLQTGMSKFIVRSTLGTSFDSRDEKENHVNPTNSEKIHVTRRMFFGIGAIAVFSSLPVGPTRAEETTDNGWWLTSPLPVPKVTSKIMNEETGTRSFLQRGIYIAKIGPHMSAYRLKQNAFDLLAMKDLIYQGDVWPYIRRYLCLKSTIMYYDFDTVISAATDEQKAPVTDLANRLFNNAETLLEAVKKHDDTMTKTLYADTEVILQEVMAKMA</sequence>
<comment type="subcellular location">
    <subcellularLocation>
        <location evidence="1">Plastid</location>
        <location evidence="1">Chloroplast thylakoid membrane</location>
    </subcellularLocation>
</comment>
<dbReference type="GO" id="GO:0009654">
    <property type="term" value="C:photosystem II oxygen evolving complex"/>
    <property type="evidence" value="ECO:0007669"/>
    <property type="project" value="InterPro"/>
</dbReference>
<dbReference type="EMBL" id="JAMRDG010000002">
    <property type="protein sequence ID" value="KAJ3687037.1"/>
    <property type="molecule type" value="Genomic_DNA"/>
</dbReference>
<evidence type="ECO:0000256" key="7">
    <source>
        <dbReference type="ARBA" id="ARBA00035649"/>
    </source>
</evidence>
<organism evidence="8 9">
    <name type="scientific">Rhynchospora tenuis</name>
    <dbReference type="NCBI Taxonomy" id="198213"/>
    <lineage>
        <taxon>Eukaryota</taxon>
        <taxon>Viridiplantae</taxon>
        <taxon>Streptophyta</taxon>
        <taxon>Embryophyta</taxon>
        <taxon>Tracheophyta</taxon>
        <taxon>Spermatophyta</taxon>
        <taxon>Magnoliopsida</taxon>
        <taxon>Liliopsida</taxon>
        <taxon>Poales</taxon>
        <taxon>Cyperaceae</taxon>
        <taxon>Cyperoideae</taxon>
        <taxon>Rhynchosporeae</taxon>
        <taxon>Rhynchospora</taxon>
    </lineage>
</organism>
<dbReference type="GO" id="GO:0009535">
    <property type="term" value="C:chloroplast thylakoid membrane"/>
    <property type="evidence" value="ECO:0007669"/>
    <property type="project" value="UniProtKB-SubCell"/>
</dbReference>
<dbReference type="InterPro" id="IPR023222">
    <property type="entry name" value="PsbQ-like_dom_sf"/>
</dbReference>
<evidence type="ECO:0000256" key="3">
    <source>
        <dbReference type="ARBA" id="ARBA00022640"/>
    </source>
</evidence>
<evidence type="ECO:0000256" key="4">
    <source>
        <dbReference type="ARBA" id="ARBA00022946"/>
    </source>
</evidence>
<reference evidence="8 9" key="1">
    <citation type="journal article" date="2022" name="Cell">
        <title>Repeat-based holocentromeres influence genome architecture and karyotype evolution.</title>
        <authorList>
            <person name="Hofstatter P.G."/>
            <person name="Thangavel G."/>
            <person name="Lux T."/>
            <person name="Neumann P."/>
            <person name="Vondrak T."/>
            <person name="Novak P."/>
            <person name="Zhang M."/>
            <person name="Costa L."/>
            <person name="Castellani M."/>
            <person name="Scott A."/>
            <person name="Toegelov H."/>
            <person name="Fuchs J."/>
            <person name="Mata-Sucre Y."/>
            <person name="Dias Y."/>
            <person name="Vanzela A.L.L."/>
            <person name="Huettel B."/>
            <person name="Almeida C.C.S."/>
            <person name="Simkova H."/>
            <person name="Souza G."/>
            <person name="Pedrosa-Harand A."/>
            <person name="Macas J."/>
            <person name="Mayer K.F.X."/>
            <person name="Houben A."/>
            <person name="Marques A."/>
        </authorList>
    </citation>
    <scope>NUCLEOTIDE SEQUENCE [LARGE SCALE GENOMIC DNA]</scope>
    <source>
        <strain evidence="8">RhyTen1mFocal</strain>
    </source>
</reference>
<evidence type="ECO:0000313" key="9">
    <source>
        <dbReference type="Proteomes" id="UP001210211"/>
    </source>
</evidence>
<dbReference type="Gene3D" id="1.20.120.290">
    <property type="entry name" value="Oxygen-evolving enhancer protein 3 (PsbQ), four-helix up-down bundle"/>
    <property type="match status" value="1"/>
</dbReference>